<feature type="active site" description="Charge relay system" evidence="6">
    <location>
        <position position="540"/>
    </location>
</feature>
<keyword evidence="4 6" id="KW-0378">Hydrolase</keyword>
<organism evidence="12 13">
    <name type="scientific">Rossellomorea oryzaecorticis</name>
    <dbReference type="NCBI Taxonomy" id="1396505"/>
    <lineage>
        <taxon>Bacteria</taxon>
        <taxon>Bacillati</taxon>
        <taxon>Bacillota</taxon>
        <taxon>Bacilli</taxon>
        <taxon>Bacillales</taxon>
        <taxon>Bacillaceae</taxon>
        <taxon>Rossellomorea</taxon>
    </lineage>
</organism>
<evidence type="ECO:0000313" key="13">
    <source>
        <dbReference type="Proteomes" id="UP001389717"/>
    </source>
</evidence>
<dbReference type="PROSITE" id="PS51892">
    <property type="entry name" value="SUBTILASE"/>
    <property type="match status" value="1"/>
</dbReference>
<dbReference type="Proteomes" id="UP001389717">
    <property type="component" value="Unassembled WGS sequence"/>
</dbReference>
<dbReference type="CDD" id="cd02133">
    <property type="entry name" value="PA_C5a_like"/>
    <property type="match status" value="1"/>
</dbReference>
<dbReference type="InterPro" id="IPR034213">
    <property type="entry name" value="S8_Vpr-like"/>
</dbReference>
<dbReference type="PROSITE" id="PS00137">
    <property type="entry name" value="SUBTILASE_HIS"/>
    <property type="match status" value="1"/>
</dbReference>
<dbReference type="EMBL" id="JBBYAF010000002">
    <property type="protein sequence ID" value="MEL3970932.1"/>
    <property type="molecule type" value="Genomic_DNA"/>
</dbReference>
<feature type="signal peptide" evidence="8">
    <location>
        <begin position="1"/>
        <end position="26"/>
    </location>
</feature>
<dbReference type="SUPFAM" id="SSF52743">
    <property type="entry name" value="Subtilisin-like"/>
    <property type="match status" value="1"/>
</dbReference>
<feature type="active site" description="Charge relay system" evidence="6">
    <location>
        <position position="190"/>
    </location>
</feature>
<evidence type="ECO:0000256" key="1">
    <source>
        <dbReference type="ARBA" id="ARBA00011073"/>
    </source>
</evidence>
<evidence type="ECO:0000256" key="3">
    <source>
        <dbReference type="ARBA" id="ARBA00022670"/>
    </source>
</evidence>
<dbReference type="InterPro" id="IPR022398">
    <property type="entry name" value="Peptidase_S8_His-AS"/>
</dbReference>
<dbReference type="Gene3D" id="3.40.50.200">
    <property type="entry name" value="Peptidase S8/S53 domain"/>
    <property type="match status" value="1"/>
</dbReference>
<dbReference type="InterPro" id="IPR046450">
    <property type="entry name" value="PA_dom_sf"/>
</dbReference>
<proteinExistence type="inferred from homology"/>
<dbReference type="Pfam" id="PF00082">
    <property type="entry name" value="Peptidase_S8"/>
    <property type="match status" value="1"/>
</dbReference>
<dbReference type="Pfam" id="PF05922">
    <property type="entry name" value="Inhibitor_I9"/>
    <property type="match status" value="1"/>
</dbReference>
<sequence>MKKRLFHASILSIILVFILSTISVGAAPQANKVSTPQAQTPPELAEIFGNLDTTSSKVTSVIVELEEESVVEAKHKGKKQSKANLAKTRDKVKKDVKDAAKSSKVKREYDHVFSGFSMELKSNEIPSLLAVPGVKAVYPNVTYTVTGSDGVTIEEDAYHPEMLDSAPFIGANEAWESGYTGEGITVAVIDTGADYTHPDLAHAFGDYKGYDFVDDDNDPQETPKGDPRGEETTHGTHVSGTVAANGQIKGVAPEATLLAYRVLGPGGSGTTEDVVAGIERAVQDGADVMNLSLGNSLNNPDWATSIALDWAMAEGVVAVTSNGNAGPDNWTVGSPGTSRDAISVGATQLPYNVYTSEITTTGGVAYETDKVMGFTSDEELLALDGNEYEYVYAGLGTVEDFEGKDVEGKIALIKRGAIPFVDKASNAKAAGATGAIIFNSAPDEFEYEIPGMAVPTFKMSGTDGQKMLDELEKGNNTVAFDLEFDREIGETIADFSSRGPVLDTWMIKPDVSAPGVNIVSTVPTHNEENPHGYASKQGTSMASPHVAGAAALLLDAHSDWGVDDVKAALMNTAVNLYDKSGESYPHNTQGAGSIRPVDAINAETLVTPGSHSFGVFSKENGKQVEKQHFTIKNLSDKHKKYNFDVEFEGNPEAIKVKTSKNLKIKANKSQKVNFKVQVDASKLEPGYHEGTIVVSDGESELEVPTILFVKEPDYPRIDGGVTVTETENGYDLEVYLPGGAEEAGIWVYKTDMTHVGDGPVYTDLPKYYNTLSWDGKINGENLAPGNYYFFVYAVKNGQLDYTNSDVITVE</sequence>
<evidence type="ECO:0000259" key="10">
    <source>
        <dbReference type="Pfam" id="PF02225"/>
    </source>
</evidence>
<feature type="region of interest" description="Disordered" evidence="7">
    <location>
        <begin position="211"/>
        <end position="243"/>
    </location>
</feature>
<dbReference type="PANTHER" id="PTHR43806">
    <property type="entry name" value="PEPTIDASE S8"/>
    <property type="match status" value="1"/>
</dbReference>
<accession>A0ABU9K4C9</accession>
<evidence type="ECO:0000259" key="11">
    <source>
        <dbReference type="Pfam" id="PF05922"/>
    </source>
</evidence>
<evidence type="ECO:0000256" key="8">
    <source>
        <dbReference type="SAM" id="SignalP"/>
    </source>
</evidence>
<dbReference type="InterPro" id="IPR000209">
    <property type="entry name" value="Peptidase_S8/S53_dom"/>
</dbReference>
<dbReference type="PANTHER" id="PTHR43806:SF65">
    <property type="entry name" value="SERINE PROTEASE APRX"/>
    <property type="match status" value="1"/>
</dbReference>
<dbReference type="SUPFAM" id="SSF52025">
    <property type="entry name" value="PA domain"/>
    <property type="match status" value="1"/>
</dbReference>
<dbReference type="CDD" id="cd07474">
    <property type="entry name" value="Peptidases_S8_subtilisin_Vpr-like"/>
    <property type="match status" value="1"/>
</dbReference>
<dbReference type="InterPro" id="IPR023828">
    <property type="entry name" value="Peptidase_S8_Ser-AS"/>
</dbReference>
<reference evidence="12 13" key="1">
    <citation type="submission" date="2024-04" db="EMBL/GenBank/DDBJ databases">
        <title>Bacillus oryzaecorticis sp. nov., a moderately halophilic bacterium isolated from rice husks.</title>
        <authorList>
            <person name="Zhu H.-S."/>
        </authorList>
    </citation>
    <scope>NUCLEOTIDE SEQUENCE [LARGE SCALE GENOMIC DNA]</scope>
    <source>
        <strain evidence="12 13">ZC255</strain>
    </source>
</reference>
<dbReference type="InterPro" id="IPR036852">
    <property type="entry name" value="Peptidase_S8/S53_dom_sf"/>
</dbReference>
<keyword evidence="3 6" id="KW-0645">Protease</keyword>
<dbReference type="RefSeq" id="WP_341979642.1">
    <property type="nucleotide sequence ID" value="NZ_JBBYAF010000002.1"/>
</dbReference>
<name>A0ABU9K4C9_9BACI</name>
<dbReference type="Gene3D" id="3.30.70.80">
    <property type="entry name" value="Peptidase S8 propeptide/proteinase inhibitor I9"/>
    <property type="match status" value="1"/>
</dbReference>
<evidence type="ECO:0000256" key="7">
    <source>
        <dbReference type="SAM" id="MobiDB-lite"/>
    </source>
</evidence>
<dbReference type="PROSITE" id="PS00138">
    <property type="entry name" value="SUBTILASE_SER"/>
    <property type="match status" value="1"/>
</dbReference>
<evidence type="ECO:0000313" key="12">
    <source>
        <dbReference type="EMBL" id="MEL3970932.1"/>
    </source>
</evidence>
<dbReference type="Pfam" id="PF02225">
    <property type="entry name" value="PA"/>
    <property type="match status" value="1"/>
</dbReference>
<keyword evidence="8" id="KW-0732">Signal</keyword>
<comment type="caution">
    <text evidence="12">The sequence shown here is derived from an EMBL/GenBank/DDBJ whole genome shotgun (WGS) entry which is preliminary data.</text>
</comment>
<keyword evidence="2" id="KW-0964">Secreted</keyword>
<protein>
    <submittedName>
        <fullName evidence="12">S8 family serine peptidase</fullName>
    </submittedName>
</protein>
<keyword evidence="2" id="KW-0134">Cell wall</keyword>
<dbReference type="InterPro" id="IPR015500">
    <property type="entry name" value="Peptidase_S8_subtilisin-rel"/>
</dbReference>
<dbReference type="InterPro" id="IPR050131">
    <property type="entry name" value="Peptidase_S8_subtilisin-like"/>
</dbReference>
<keyword evidence="5 6" id="KW-0720">Serine protease</keyword>
<feature type="domain" description="Inhibitor I9" evidence="11">
    <location>
        <begin position="61"/>
        <end position="144"/>
    </location>
</feature>
<evidence type="ECO:0000256" key="4">
    <source>
        <dbReference type="ARBA" id="ARBA00022801"/>
    </source>
</evidence>
<evidence type="ECO:0000256" key="5">
    <source>
        <dbReference type="ARBA" id="ARBA00022825"/>
    </source>
</evidence>
<evidence type="ECO:0000256" key="2">
    <source>
        <dbReference type="ARBA" id="ARBA00022512"/>
    </source>
</evidence>
<feature type="compositionally biased region" description="Basic and acidic residues" evidence="7">
    <location>
        <begin position="221"/>
        <end position="234"/>
    </location>
</feature>
<comment type="similarity">
    <text evidence="1 6">Belongs to the peptidase S8 family.</text>
</comment>
<gene>
    <name evidence="12" type="ORF">AAEO50_01460</name>
</gene>
<feature type="chain" id="PRO_5046120531" evidence="8">
    <location>
        <begin position="27"/>
        <end position="810"/>
    </location>
</feature>
<feature type="active site" description="Charge relay system" evidence="6">
    <location>
        <position position="234"/>
    </location>
</feature>
<dbReference type="InterPro" id="IPR010259">
    <property type="entry name" value="S8pro/Inhibitor_I9"/>
</dbReference>
<evidence type="ECO:0000256" key="6">
    <source>
        <dbReference type="PROSITE-ProRule" id="PRU01240"/>
    </source>
</evidence>
<keyword evidence="13" id="KW-1185">Reference proteome</keyword>
<feature type="domain" description="Peptidase S8/S53" evidence="9">
    <location>
        <begin position="181"/>
        <end position="592"/>
    </location>
</feature>
<feature type="domain" description="PA" evidence="10">
    <location>
        <begin position="395"/>
        <end position="465"/>
    </location>
</feature>
<dbReference type="Gene3D" id="3.50.30.30">
    <property type="match status" value="1"/>
</dbReference>
<dbReference type="InterPro" id="IPR037045">
    <property type="entry name" value="S8pro/Inhibitor_I9_sf"/>
</dbReference>
<dbReference type="InterPro" id="IPR003137">
    <property type="entry name" value="PA_domain"/>
</dbReference>
<evidence type="ECO:0000259" key="9">
    <source>
        <dbReference type="Pfam" id="PF00082"/>
    </source>
</evidence>
<dbReference type="PRINTS" id="PR00723">
    <property type="entry name" value="SUBTILISIN"/>
</dbReference>